<name>A0A486XFM0_9GAMM</name>
<evidence type="ECO:0000259" key="5">
    <source>
        <dbReference type="Pfam" id="PF25975"/>
    </source>
</evidence>
<sequence>MKSHLTLAMFIAAWLMPMQVMAANEQEHAHVHAKEQAVKPQSDAKKNEEHEKHGENEEHEEHEEHNEHEGHDENDEHEHNETLSSRISDDMATAVNIVTDRADSQLLRQHQVVYGKLSADPNRISHVNARFPGLLTSVKFSLGDSVKAGDVLAVVESNESLNTYAIKAPIDGVVIQRSANVGEIAQQQTLFSIADFGSLWADFRVYPSQQVAVATGQTVVIMAADTEINGVIAHIIPSLTQPYQLARVKLDNRDGKLSSGQLIEGAVISGEFNVELAVKKSAIQILDNKSGVFVKNNSEYAFTPLQLGRSDMDYVEVIAGLKPGQWYVTTNSYLLKADIEKSEAEHAH</sequence>
<dbReference type="Gene3D" id="2.40.50.100">
    <property type="match status" value="1"/>
</dbReference>
<dbReference type="InterPro" id="IPR051909">
    <property type="entry name" value="MFP_Cation_Efflux"/>
</dbReference>
<dbReference type="CDD" id="cd06850">
    <property type="entry name" value="biotinyl_domain"/>
    <property type="match status" value="1"/>
</dbReference>
<dbReference type="Pfam" id="PF25973">
    <property type="entry name" value="BSH_CzcB"/>
    <property type="match status" value="1"/>
</dbReference>
<feature type="region of interest" description="Disordered" evidence="2">
    <location>
        <begin position="26"/>
        <end position="83"/>
    </location>
</feature>
<dbReference type="PANTHER" id="PTHR30097:SF4">
    <property type="entry name" value="SLR6042 PROTEIN"/>
    <property type="match status" value="1"/>
</dbReference>
<accession>A0A486XFM0</accession>
<dbReference type="GO" id="GO:0015679">
    <property type="term" value="P:plasma membrane copper ion transport"/>
    <property type="evidence" value="ECO:0007669"/>
    <property type="project" value="TreeGrafter"/>
</dbReference>
<evidence type="ECO:0000313" key="6">
    <source>
        <dbReference type="EMBL" id="VHO00088.1"/>
    </source>
</evidence>
<feature type="domain" description="CzcB-like barrel-sandwich hybrid" evidence="4">
    <location>
        <begin position="123"/>
        <end position="195"/>
    </location>
</feature>
<feature type="domain" description="CzcB-like C-terminal circularly permuted SH3-like" evidence="5">
    <location>
        <begin position="276"/>
        <end position="336"/>
    </location>
</feature>
<feature type="chain" id="PRO_5019738966" evidence="3">
    <location>
        <begin position="23"/>
        <end position="348"/>
    </location>
</feature>
<dbReference type="EMBL" id="CAAJGR010000002">
    <property type="protein sequence ID" value="VHO00088.1"/>
    <property type="molecule type" value="Genomic_DNA"/>
</dbReference>
<evidence type="ECO:0000256" key="1">
    <source>
        <dbReference type="ARBA" id="ARBA00022448"/>
    </source>
</evidence>
<keyword evidence="1" id="KW-0813">Transport</keyword>
<dbReference type="InterPro" id="IPR058649">
    <property type="entry name" value="CzcB_C"/>
</dbReference>
<gene>
    <name evidence="6" type="ORF">BAL341_081</name>
</gene>
<protein>
    <submittedName>
        <fullName evidence="6">Probable Co/Zn/Cd efflux system membrane fusion protein</fullName>
    </submittedName>
</protein>
<dbReference type="InterPro" id="IPR058647">
    <property type="entry name" value="BSH_CzcB-like"/>
</dbReference>
<evidence type="ECO:0000256" key="3">
    <source>
        <dbReference type="SAM" id="SignalP"/>
    </source>
</evidence>
<dbReference type="GO" id="GO:0060003">
    <property type="term" value="P:copper ion export"/>
    <property type="evidence" value="ECO:0007669"/>
    <property type="project" value="TreeGrafter"/>
</dbReference>
<keyword evidence="3" id="KW-0732">Signal</keyword>
<reference evidence="6" key="1">
    <citation type="submission" date="2019-04" db="EMBL/GenBank/DDBJ databases">
        <authorList>
            <person name="Brambilla D."/>
        </authorList>
    </citation>
    <scope>NUCLEOTIDE SEQUENCE</scope>
    <source>
        <strain evidence="6">BAL1</strain>
    </source>
</reference>
<dbReference type="GO" id="GO:0030288">
    <property type="term" value="C:outer membrane-bounded periplasmic space"/>
    <property type="evidence" value="ECO:0007669"/>
    <property type="project" value="TreeGrafter"/>
</dbReference>
<feature type="compositionally biased region" description="Basic and acidic residues" evidence="2">
    <location>
        <begin position="62"/>
        <end position="81"/>
    </location>
</feature>
<dbReference type="GO" id="GO:0046914">
    <property type="term" value="F:transition metal ion binding"/>
    <property type="evidence" value="ECO:0007669"/>
    <property type="project" value="TreeGrafter"/>
</dbReference>
<organism evidence="6">
    <name type="scientific">Rheinheimera sp. BAL341</name>
    <dbReference type="NCBI Taxonomy" id="1708203"/>
    <lineage>
        <taxon>Bacteria</taxon>
        <taxon>Pseudomonadati</taxon>
        <taxon>Pseudomonadota</taxon>
        <taxon>Gammaproteobacteria</taxon>
        <taxon>Chromatiales</taxon>
        <taxon>Chromatiaceae</taxon>
        <taxon>Rheinheimera</taxon>
    </lineage>
</organism>
<evidence type="ECO:0000256" key="2">
    <source>
        <dbReference type="SAM" id="MobiDB-lite"/>
    </source>
</evidence>
<dbReference type="SUPFAM" id="SSF51230">
    <property type="entry name" value="Single hybrid motif"/>
    <property type="match status" value="1"/>
</dbReference>
<dbReference type="Gene3D" id="2.40.420.20">
    <property type="match status" value="1"/>
</dbReference>
<proteinExistence type="predicted"/>
<evidence type="ECO:0000259" key="4">
    <source>
        <dbReference type="Pfam" id="PF25973"/>
    </source>
</evidence>
<dbReference type="InterPro" id="IPR011053">
    <property type="entry name" value="Single_hybrid_motif"/>
</dbReference>
<dbReference type="Pfam" id="PF25975">
    <property type="entry name" value="CzcB_C"/>
    <property type="match status" value="1"/>
</dbReference>
<dbReference type="AlphaFoldDB" id="A0A486XFM0"/>
<feature type="signal peptide" evidence="3">
    <location>
        <begin position="1"/>
        <end position="22"/>
    </location>
</feature>
<feature type="compositionally biased region" description="Basic and acidic residues" evidence="2">
    <location>
        <begin position="26"/>
        <end position="56"/>
    </location>
</feature>
<dbReference type="PANTHER" id="PTHR30097">
    <property type="entry name" value="CATION EFFLUX SYSTEM PROTEIN CUSB"/>
    <property type="match status" value="1"/>
</dbReference>